<dbReference type="RefSeq" id="WP_095495449.1">
    <property type="nucleotide sequence ID" value="NZ_NPKJ01000068.1"/>
</dbReference>
<evidence type="ECO:0000313" key="2">
    <source>
        <dbReference type="EMBL" id="PAQ05913.1"/>
    </source>
</evidence>
<evidence type="ECO:0000256" key="1">
    <source>
        <dbReference type="SAM" id="MobiDB-lite"/>
    </source>
</evidence>
<feature type="region of interest" description="Disordered" evidence="1">
    <location>
        <begin position="142"/>
        <end position="161"/>
    </location>
</feature>
<protein>
    <submittedName>
        <fullName evidence="2">Uncharacterized protein</fullName>
    </submittedName>
</protein>
<keyword evidence="3" id="KW-1185">Reference proteome</keyword>
<reference evidence="2 3" key="1">
    <citation type="submission" date="2017-08" db="EMBL/GenBank/DDBJ databases">
        <title>Mesorhizobium wenxinae sp. nov., a novel rhizobial species isolated from root nodules of chickpea (Cicer arietinum L.).</title>
        <authorList>
            <person name="Zhang J."/>
        </authorList>
    </citation>
    <scope>NUCLEOTIDE SEQUENCE [LARGE SCALE GENOMIC DNA]</scope>
    <source>
        <strain evidence="2 3">SDW018</strain>
    </source>
</reference>
<dbReference type="OrthoDB" id="9066681at2"/>
<dbReference type="EMBL" id="NPKJ01000068">
    <property type="protein sequence ID" value="PAQ05913.1"/>
    <property type="molecule type" value="Genomic_DNA"/>
</dbReference>
<dbReference type="Proteomes" id="UP000216442">
    <property type="component" value="Unassembled WGS sequence"/>
</dbReference>
<proteinExistence type="predicted"/>
<dbReference type="AlphaFoldDB" id="A0A271LCT9"/>
<name>A0A271LCT9_9HYPH</name>
<evidence type="ECO:0000313" key="3">
    <source>
        <dbReference type="Proteomes" id="UP000216442"/>
    </source>
</evidence>
<comment type="caution">
    <text evidence="2">The sequence shown here is derived from an EMBL/GenBank/DDBJ whole genome shotgun (WGS) entry which is preliminary data.</text>
</comment>
<gene>
    <name evidence="2" type="ORF">CIT26_27240</name>
</gene>
<sequence length="246" mass="27407">MNRLGGDLRLFYLLWLMAVEAGSIEPDEAEPLPGIGPMTGAFDAFARFFRLDADLVEAAAERPAGTTAGDPLSSDVVRRSVADLPDHEKTTLLARLAEGDPHVASELRALVRDRQVLQASAARPAVAPRSAGELRARADAIREAREREQSERREAERKRREAEELRARRARLDAIMRRGEAVWREVETEIERRNASGYDTAAGLLLDLKAIAEERGAIGDFARRLQAIRERHIRKGRFIERLAALG</sequence>
<accession>A0A271LCT9</accession>
<organism evidence="2 3">
    <name type="scientific">Mesorhizobium temperatum</name>
    <dbReference type="NCBI Taxonomy" id="241416"/>
    <lineage>
        <taxon>Bacteria</taxon>
        <taxon>Pseudomonadati</taxon>
        <taxon>Pseudomonadota</taxon>
        <taxon>Alphaproteobacteria</taxon>
        <taxon>Hyphomicrobiales</taxon>
        <taxon>Phyllobacteriaceae</taxon>
        <taxon>Mesorhizobium</taxon>
    </lineage>
</organism>